<dbReference type="PANTHER" id="PTHR19306:SF6">
    <property type="entry name" value="STRUCTURAL MAINTENANCE OF CHROMOSOMES PROTEIN 6"/>
    <property type="match status" value="1"/>
</dbReference>
<evidence type="ECO:0000256" key="3">
    <source>
        <dbReference type="ARBA" id="ARBA00006793"/>
    </source>
</evidence>
<keyword evidence="4" id="KW-0158">Chromosome</keyword>
<comment type="similarity">
    <text evidence="3">Belongs to the SMC family. SMC6 subfamily.</text>
</comment>
<comment type="subcellular location">
    <subcellularLocation>
        <location evidence="2">Chromosome</location>
    </subcellularLocation>
    <subcellularLocation>
        <location evidence="1">Nucleus</location>
    </subcellularLocation>
</comment>
<feature type="domain" description="RecF/RecN/SMC N-terminal" evidence="13">
    <location>
        <begin position="709"/>
        <end position="1065"/>
    </location>
</feature>
<dbReference type="GO" id="GO:0000724">
    <property type="term" value="P:double-strand break repair via homologous recombination"/>
    <property type="evidence" value="ECO:0007669"/>
    <property type="project" value="TreeGrafter"/>
</dbReference>
<feature type="coiled-coil region" evidence="12">
    <location>
        <begin position="677"/>
        <end position="823"/>
    </location>
</feature>
<dbReference type="GO" id="GO:0035861">
    <property type="term" value="C:site of double-strand break"/>
    <property type="evidence" value="ECO:0007669"/>
    <property type="project" value="TreeGrafter"/>
</dbReference>
<keyword evidence="7" id="KW-0067">ATP-binding</keyword>
<evidence type="ECO:0000256" key="2">
    <source>
        <dbReference type="ARBA" id="ARBA00004286"/>
    </source>
</evidence>
<keyword evidence="9" id="KW-0233">DNA recombination</keyword>
<dbReference type="InParanoid" id="A0A6P7FLT1"/>
<dbReference type="SUPFAM" id="SSF57997">
    <property type="entry name" value="Tropomyosin"/>
    <property type="match status" value="1"/>
</dbReference>
<dbReference type="RefSeq" id="XP_028135882.1">
    <property type="nucleotide sequence ID" value="XM_028280081.1"/>
</dbReference>
<dbReference type="AlphaFoldDB" id="A0A6P7FLT1"/>
<evidence type="ECO:0000256" key="10">
    <source>
        <dbReference type="ARBA" id="ARBA00023204"/>
    </source>
</evidence>
<keyword evidence="6" id="KW-0227">DNA damage</keyword>
<dbReference type="GO" id="GO:0005524">
    <property type="term" value="F:ATP binding"/>
    <property type="evidence" value="ECO:0007669"/>
    <property type="project" value="UniProtKB-KW"/>
</dbReference>
<evidence type="ECO:0000256" key="4">
    <source>
        <dbReference type="ARBA" id="ARBA00022454"/>
    </source>
</evidence>
<dbReference type="GO" id="GO:0005634">
    <property type="term" value="C:nucleus"/>
    <property type="evidence" value="ECO:0007669"/>
    <property type="project" value="UniProtKB-SubCell"/>
</dbReference>
<evidence type="ECO:0000256" key="12">
    <source>
        <dbReference type="SAM" id="Coils"/>
    </source>
</evidence>
<dbReference type="SUPFAM" id="SSF52540">
    <property type="entry name" value="P-loop containing nucleoside triphosphate hydrolases"/>
    <property type="match status" value="2"/>
</dbReference>
<dbReference type="KEGG" id="dvv:114330674"/>
<dbReference type="InterPro" id="IPR038729">
    <property type="entry name" value="Rad50/SbcC_AAA"/>
</dbReference>
<dbReference type="PANTHER" id="PTHR19306">
    <property type="entry name" value="STRUCTURAL MAINTENANCE OF CHROMOSOMES 5,6 SMC5, SMC6"/>
    <property type="match status" value="1"/>
</dbReference>
<evidence type="ECO:0000313" key="15">
    <source>
        <dbReference type="RefSeq" id="XP_028135882.1"/>
    </source>
</evidence>
<evidence type="ECO:0000256" key="8">
    <source>
        <dbReference type="ARBA" id="ARBA00023054"/>
    </source>
</evidence>
<keyword evidence="5" id="KW-0547">Nucleotide-binding</keyword>
<organism evidence="15">
    <name type="scientific">Diabrotica virgifera virgifera</name>
    <name type="common">western corn rootworm</name>
    <dbReference type="NCBI Taxonomy" id="50390"/>
    <lineage>
        <taxon>Eukaryota</taxon>
        <taxon>Metazoa</taxon>
        <taxon>Ecdysozoa</taxon>
        <taxon>Arthropoda</taxon>
        <taxon>Hexapoda</taxon>
        <taxon>Insecta</taxon>
        <taxon>Pterygota</taxon>
        <taxon>Neoptera</taxon>
        <taxon>Endopterygota</taxon>
        <taxon>Coleoptera</taxon>
        <taxon>Polyphaga</taxon>
        <taxon>Cucujiformia</taxon>
        <taxon>Chrysomeloidea</taxon>
        <taxon>Chrysomelidae</taxon>
        <taxon>Galerucinae</taxon>
        <taxon>Diabroticina</taxon>
        <taxon>Diabroticites</taxon>
        <taxon>Diabrotica</taxon>
    </lineage>
</organism>
<keyword evidence="8 12" id="KW-0175">Coiled coil</keyword>
<dbReference type="InterPro" id="IPR027417">
    <property type="entry name" value="P-loop_NTPase"/>
</dbReference>
<dbReference type="GO" id="GO:0003684">
    <property type="term" value="F:damaged DNA binding"/>
    <property type="evidence" value="ECO:0007669"/>
    <property type="project" value="TreeGrafter"/>
</dbReference>
<dbReference type="GO" id="GO:0030915">
    <property type="term" value="C:Smc5-Smc6 complex"/>
    <property type="evidence" value="ECO:0007669"/>
    <property type="project" value="TreeGrafter"/>
</dbReference>
<evidence type="ECO:0000259" key="13">
    <source>
        <dbReference type="Pfam" id="PF02463"/>
    </source>
</evidence>
<protein>
    <submittedName>
        <fullName evidence="15">Structural maintenance of chromosomes protein 6-like isoform X1</fullName>
    </submittedName>
</protein>
<dbReference type="InterPro" id="IPR003395">
    <property type="entry name" value="RecF/RecN/SMC_N"/>
</dbReference>
<gene>
    <name evidence="15" type="primary">LOC114330674</name>
</gene>
<name>A0A6P7FLT1_DIAVI</name>
<dbReference type="Pfam" id="PF13476">
    <property type="entry name" value="AAA_23"/>
    <property type="match status" value="1"/>
</dbReference>
<evidence type="ECO:0000256" key="6">
    <source>
        <dbReference type="ARBA" id="ARBA00022763"/>
    </source>
</evidence>
<dbReference type="FunCoup" id="A0A6P7FLT1">
    <property type="interactions" value="1385"/>
</dbReference>
<dbReference type="Pfam" id="PF02463">
    <property type="entry name" value="SMC_N"/>
    <property type="match status" value="1"/>
</dbReference>
<dbReference type="Gene3D" id="1.10.287.1490">
    <property type="match status" value="2"/>
</dbReference>
<reference evidence="15" key="1">
    <citation type="submission" date="2025-08" db="UniProtKB">
        <authorList>
            <consortium name="RefSeq"/>
        </authorList>
    </citation>
    <scope>IDENTIFICATION</scope>
    <source>
        <tissue evidence="15">Whole insect</tissue>
    </source>
</reference>
<feature type="coiled-coil region" evidence="12">
    <location>
        <begin position="879"/>
        <end position="944"/>
    </location>
</feature>
<evidence type="ECO:0000259" key="14">
    <source>
        <dbReference type="Pfam" id="PF13476"/>
    </source>
</evidence>
<dbReference type="GO" id="GO:0003697">
    <property type="term" value="F:single-stranded DNA binding"/>
    <property type="evidence" value="ECO:0007669"/>
    <property type="project" value="TreeGrafter"/>
</dbReference>
<evidence type="ECO:0000256" key="9">
    <source>
        <dbReference type="ARBA" id="ARBA00023172"/>
    </source>
</evidence>
<feature type="coiled-coil region" evidence="12">
    <location>
        <begin position="230"/>
        <end position="485"/>
    </location>
</feature>
<dbReference type="Gene3D" id="3.40.50.300">
    <property type="entry name" value="P-loop containing nucleotide triphosphate hydrolases"/>
    <property type="match status" value="2"/>
</dbReference>
<evidence type="ECO:0000256" key="5">
    <source>
        <dbReference type="ARBA" id="ARBA00022741"/>
    </source>
</evidence>
<dbReference type="OrthoDB" id="10072614at2759"/>
<dbReference type="GO" id="GO:0016887">
    <property type="term" value="F:ATP hydrolysis activity"/>
    <property type="evidence" value="ECO:0007669"/>
    <property type="project" value="InterPro"/>
</dbReference>
<feature type="domain" description="Rad50/SbcC-type AAA" evidence="14">
    <location>
        <begin position="68"/>
        <end position="300"/>
    </location>
</feature>
<evidence type="ECO:0000256" key="1">
    <source>
        <dbReference type="ARBA" id="ARBA00004123"/>
    </source>
</evidence>
<keyword evidence="11" id="KW-0539">Nucleus</keyword>
<sequence>MEDDPTSKKVKVEQLKILRVNLTRMSSRKRKPFSQLSGDETQNAVATKKSKVAERTCERRAGTINCMILKNFMCHSHLEVKFENIIFVTGRNGSGKSAILTALILGLGGRATLTNRGSSAKGFVKAGKPSASIEIEICNEGPMAYRQSVYGDAIHVIRTLNANGGGSYKVRSANGEIISTQASEVHNITINLNIQVDNPICILNQDTSRNFLSSSNPKNKYTLFVKATKLETLEIEYKKIQTNKKESERVMREKTEAFRKLQEEIKSLKRKIENHKSILSLKDQKELLHRELMWAKVRDIEDELENLQKNVDALNEKLANFQNTSEKRLAELNSFTKNIQGKETEKKELEAQLNILKEPLNDIQSKIDDMQRDLSAKKRSKHQISTSIQNKNSDIASLEKDIAASKENMSKVEKRKMERIKTLDGLQTKLKGMDDHLETAKNDLFQIRGDLSHKESEETAIKEEIREIDRNMNNEKQNLNALSSESGNTLLLYGRDMPSIKKMIQQNIKNFRQEPRGPLGSYIKIKDKRWTVAVEGHLTPSLLGAFVVDNKEDNQRLREIFNRVLGKSNHPQIITSKFILKKHNVSAHLVVEPSDCKSLYNAIEIDDPVVSNAIVDNSSPENILLIPSDTRAQELLSDRRNVPRNCNQGVTIKGDKYYPDPNYKSYASSYHRAKFLQVDTKEATQQLQQNIKQLENKFAAKVQELQEHRATMRERMLRRNELEKKVKDVNTARAQIRRQLEELNSSVEPEVQNVQFLEQEMDECRRTINQKQAELERINEEIRAVKQNINEEGNRTSDLTKSVKQLEARIRSVNDEIREIRSKQKDMSTNGEFDKKRIKDYESRIESAMPDIRQKQNDLEKCTGEALAIGDRLEELRRVQAIAKEINDVKNKISSIESEAENLTDVVDKHNTLSDKYKKSVAIMESLNDDLNELSRAVDRRKKHYKLTEAYFVTFMKCSFEKILKHRQFKGTLEINIAEKKLDLIVIPQHGSQGQTTTANLSGGERSFSTVAFLYALWQCMELPFYILDEFDVYMDKLNRTKVIDILLHHAQSKPQLQFVFLTPQDVSFVNQEVPILRLEDPERFDSQN</sequence>
<evidence type="ECO:0000256" key="11">
    <source>
        <dbReference type="ARBA" id="ARBA00023242"/>
    </source>
</evidence>
<evidence type="ECO:0000256" key="7">
    <source>
        <dbReference type="ARBA" id="ARBA00022840"/>
    </source>
</evidence>
<proteinExistence type="inferred from homology"/>
<accession>A0A6P7FLT1</accession>
<keyword evidence="10" id="KW-0234">DNA repair</keyword>